<name>A0A7V8NSF1_9BACT</name>
<proteinExistence type="predicted"/>
<gene>
    <name evidence="1" type="ORF">HRJ53_16680</name>
</gene>
<dbReference type="EMBL" id="JACDQQ010001600">
    <property type="protein sequence ID" value="MBA0086618.1"/>
    <property type="molecule type" value="Genomic_DNA"/>
</dbReference>
<accession>A0A7V8NSF1</accession>
<protein>
    <submittedName>
        <fullName evidence="1">Uncharacterized protein</fullName>
    </submittedName>
</protein>
<keyword evidence="2" id="KW-1185">Reference proteome</keyword>
<reference evidence="1" key="1">
    <citation type="submission" date="2020-06" db="EMBL/GenBank/DDBJ databases">
        <title>Legume-microbial interactions unlock mineral nutrients during tropical forest succession.</title>
        <authorList>
            <person name="Epihov D.Z."/>
        </authorList>
    </citation>
    <scope>NUCLEOTIDE SEQUENCE [LARGE SCALE GENOMIC DNA]</scope>
    <source>
        <strain evidence="1">Pan2503</strain>
    </source>
</reference>
<evidence type="ECO:0000313" key="2">
    <source>
        <dbReference type="Proteomes" id="UP000567293"/>
    </source>
</evidence>
<evidence type="ECO:0000313" key="1">
    <source>
        <dbReference type="EMBL" id="MBA0086618.1"/>
    </source>
</evidence>
<dbReference type="Proteomes" id="UP000567293">
    <property type="component" value="Unassembled WGS sequence"/>
</dbReference>
<dbReference type="AlphaFoldDB" id="A0A7V8NSF1"/>
<comment type="caution">
    <text evidence="1">The sequence shown here is derived from an EMBL/GenBank/DDBJ whole genome shotgun (WGS) entry which is preliminary data.</text>
</comment>
<organism evidence="1 2">
    <name type="scientific">Candidatus Acidiferrum panamense</name>
    <dbReference type="NCBI Taxonomy" id="2741543"/>
    <lineage>
        <taxon>Bacteria</taxon>
        <taxon>Pseudomonadati</taxon>
        <taxon>Acidobacteriota</taxon>
        <taxon>Terriglobia</taxon>
        <taxon>Candidatus Acidiferrales</taxon>
        <taxon>Candidatus Acidiferrum</taxon>
    </lineage>
</organism>
<sequence length="301" mass="34139">MSRDFSPQELDHGLPDLADLRPIDREFPEKDGRTAVFRALRHLPERVSRDRVAESRFAGARALVSRLGSSYHLSESEIRTIIELGRFRIISRHDLAQHGYGGNREQADSDLESLLHQRLVRRGVFEGPEASPRELLTLTKTGRELIRTNGLASREAVYEGFARPREANHDADLYRLYQKEAARIEDEGGRNLRVILECALKENIRRDIARLGAAAQREIAAWHGLRVVGNKIPVPDLRIEYETQNGELARVDLELVTEHYAGRDTATKVRAGFSLYTPHGEAGRLRRVLDARGMRPDILCL</sequence>